<dbReference type="EMBL" id="JACHIA010000006">
    <property type="protein sequence ID" value="MBB6070900.1"/>
    <property type="molecule type" value="Genomic_DNA"/>
</dbReference>
<reference evidence="8 9" key="1">
    <citation type="submission" date="2020-08" db="EMBL/GenBank/DDBJ databases">
        <title>Genomic Encyclopedia of Type Strains, Phase IV (KMG-IV): sequencing the most valuable type-strain genomes for metagenomic binning, comparative biology and taxonomic classification.</title>
        <authorList>
            <person name="Goeker M."/>
        </authorList>
    </citation>
    <scope>NUCLEOTIDE SEQUENCE [LARGE SCALE GENOMIC DNA]</scope>
    <source>
        <strain evidence="8 9">DSM 29007</strain>
    </source>
</reference>
<proteinExistence type="inferred from homology"/>
<dbReference type="Gene3D" id="1.10.150.900">
    <property type="match status" value="1"/>
</dbReference>
<keyword evidence="3" id="KW-0479">Metal-binding</keyword>
<dbReference type="Pfam" id="PF07687">
    <property type="entry name" value="M20_dimer"/>
    <property type="match status" value="1"/>
</dbReference>
<keyword evidence="5" id="KW-0862">Zinc</keyword>
<dbReference type="SUPFAM" id="SSF55031">
    <property type="entry name" value="Bacterial exopeptidase dimerisation domain"/>
    <property type="match status" value="1"/>
</dbReference>
<dbReference type="GO" id="GO:0006508">
    <property type="term" value="P:proteolysis"/>
    <property type="evidence" value="ECO:0007669"/>
    <property type="project" value="UniProtKB-KW"/>
</dbReference>
<dbReference type="InterPro" id="IPR047177">
    <property type="entry name" value="Pept_M20A"/>
</dbReference>
<dbReference type="InterPro" id="IPR011650">
    <property type="entry name" value="Peptidase_M20_dimer"/>
</dbReference>
<evidence type="ECO:0000256" key="4">
    <source>
        <dbReference type="ARBA" id="ARBA00022801"/>
    </source>
</evidence>
<feature type="domain" description="Peptidase M20 dimerisation" evidence="7">
    <location>
        <begin position="238"/>
        <end position="376"/>
    </location>
</feature>
<evidence type="ECO:0000259" key="7">
    <source>
        <dbReference type="Pfam" id="PF07687"/>
    </source>
</evidence>
<comment type="similarity">
    <text evidence="1">Belongs to the peptidase M20A family.</text>
</comment>
<sequence>MRLRTSLTVAAGCAVLGAAPARAQDPTYAVRTAAPPGLNRADAQATTLRHLQNLVRLDTQNPPARELAVAMYFDSVLATVPGVERRVLRIPEDSMRANFVARLRATHPRGKPVLVMGHMDVVGADTTKWDTDPFVPTFRDGYLYGRGVIDDKGMLAATLTALVQLAQQRDRLDRDIIFFATAGEEGGPPVGVDWVMEHHRDLVGDAEFALNEGGRVRVENGAIRTVNIQTTEKVYYNVVATATGTSGHGSVPLPDNPLAALARAVNRVHEWRAPVRLIETTRLYFQRLATIEANPEMRPAMEQLTAPGASQTQIDAAAAVLSRDPLHNAILRTGTSLTILDGGFRANVIPSEGKATFNVRIVPGEDITEIVRMMNQAGGEPNVTFALEGDPTPAPPPSPVTTELYQAMESAARTMAPNATVIPFMSTGATDGAVLRAANIPTYGILPMPLPLEDELRMHGDNERVPVPALGWATEYLYRVLRQVAT</sequence>
<evidence type="ECO:0000256" key="1">
    <source>
        <dbReference type="ARBA" id="ARBA00006247"/>
    </source>
</evidence>
<dbReference type="Proteomes" id="UP000582837">
    <property type="component" value="Unassembled WGS sequence"/>
</dbReference>
<evidence type="ECO:0000256" key="6">
    <source>
        <dbReference type="SAM" id="SignalP"/>
    </source>
</evidence>
<dbReference type="AlphaFoldDB" id="A0A841GYR4"/>
<keyword evidence="6" id="KW-0732">Signal</keyword>
<name>A0A841GYR4_9BACT</name>
<dbReference type="PANTHER" id="PTHR45962">
    <property type="entry name" value="N-FATTY-ACYL-AMINO ACID SYNTHASE/HYDROLASE PM20D1"/>
    <property type="match status" value="1"/>
</dbReference>
<dbReference type="RefSeq" id="WP_170033295.1">
    <property type="nucleotide sequence ID" value="NZ_JABDTL010000001.1"/>
</dbReference>
<evidence type="ECO:0000256" key="3">
    <source>
        <dbReference type="ARBA" id="ARBA00022723"/>
    </source>
</evidence>
<accession>A0A841GYR4</accession>
<dbReference type="InterPro" id="IPR036264">
    <property type="entry name" value="Bact_exopeptidase_dim_dom"/>
</dbReference>
<dbReference type="SUPFAM" id="SSF53187">
    <property type="entry name" value="Zn-dependent exopeptidases"/>
    <property type="match status" value="1"/>
</dbReference>
<evidence type="ECO:0000256" key="5">
    <source>
        <dbReference type="ARBA" id="ARBA00022833"/>
    </source>
</evidence>
<dbReference type="Gene3D" id="3.30.70.360">
    <property type="match status" value="1"/>
</dbReference>
<dbReference type="InterPro" id="IPR002933">
    <property type="entry name" value="Peptidase_M20"/>
</dbReference>
<keyword evidence="4" id="KW-0378">Hydrolase</keyword>
<evidence type="ECO:0000313" key="8">
    <source>
        <dbReference type="EMBL" id="MBB6070900.1"/>
    </source>
</evidence>
<protein>
    <submittedName>
        <fullName evidence="8">Acetylornithine deacetylase/succinyl-diaminopimelate desuccinylase-like protein</fullName>
    </submittedName>
</protein>
<keyword evidence="9" id="KW-1185">Reference proteome</keyword>
<evidence type="ECO:0000256" key="2">
    <source>
        <dbReference type="ARBA" id="ARBA00022670"/>
    </source>
</evidence>
<organism evidence="8 9">
    <name type="scientific">Longimicrobium terrae</name>
    <dbReference type="NCBI Taxonomy" id="1639882"/>
    <lineage>
        <taxon>Bacteria</taxon>
        <taxon>Pseudomonadati</taxon>
        <taxon>Gemmatimonadota</taxon>
        <taxon>Longimicrobiia</taxon>
        <taxon>Longimicrobiales</taxon>
        <taxon>Longimicrobiaceae</taxon>
        <taxon>Longimicrobium</taxon>
    </lineage>
</organism>
<dbReference type="Pfam" id="PF01546">
    <property type="entry name" value="Peptidase_M20"/>
    <property type="match status" value="1"/>
</dbReference>
<keyword evidence="2" id="KW-0645">Protease</keyword>
<dbReference type="PROSITE" id="PS00758">
    <property type="entry name" value="ARGE_DAPE_CPG2_1"/>
    <property type="match status" value="1"/>
</dbReference>
<feature type="signal peptide" evidence="6">
    <location>
        <begin position="1"/>
        <end position="23"/>
    </location>
</feature>
<gene>
    <name evidence="8" type="ORF">HNQ61_002522</name>
</gene>
<dbReference type="GO" id="GO:0046872">
    <property type="term" value="F:metal ion binding"/>
    <property type="evidence" value="ECO:0007669"/>
    <property type="project" value="UniProtKB-KW"/>
</dbReference>
<dbReference type="GO" id="GO:0008233">
    <property type="term" value="F:peptidase activity"/>
    <property type="evidence" value="ECO:0007669"/>
    <property type="project" value="UniProtKB-KW"/>
</dbReference>
<comment type="caution">
    <text evidence="8">The sequence shown here is derived from an EMBL/GenBank/DDBJ whole genome shotgun (WGS) entry which is preliminary data.</text>
</comment>
<dbReference type="PANTHER" id="PTHR45962:SF1">
    <property type="entry name" value="N-FATTY-ACYL-AMINO ACID SYNTHASE_HYDROLASE PM20D1"/>
    <property type="match status" value="1"/>
</dbReference>
<evidence type="ECO:0000313" key="9">
    <source>
        <dbReference type="Proteomes" id="UP000582837"/>
    </source>
</evidence>
<dbReference type="InterPro" id="IPR001261">
    <property type="entry name" value="ArgE/DapE_CS"/>
</dbReference>
<dbReference type="Gene3D" id="3.40.630.10">
    <property type="entry name" value="Zn peptidases"/>
    <property type="match status" value="1"/>
</dbReference>
<feature type="chain" id="PRO_5032385422" evidence="6">
    <location>
        <begin position="24"/>
        <end position="486"/>
    </location>
</feature>